<evidence type="ECO:0000256" key="1">
    <source>
        <dbReference type="PROSITE-ProRule" id="PRU00023"/>
    </source>
</evidence>
<feature type="repeat" description="ANK" evidence="1">
    <location>
        <begin position="242"/>
        <end position="268"/>
    </location>
</feature>
<dbReference type="PANTHER" id="PTHR24121">
    <property type="entry name" value="NO MECHANORECEPTOR POTENTIAL C, ISOFORM D-RELATED"/>
    <property type="match status" value="1"/>
</dbReference>
<keyword evidence="1" id="KW-0040">ANK repeat</keyword>
<dbReference type="SUPFAM" id="SSF48403">
    <property type="entry name" value="Ankyrin repeat"/>
    <property type="match status" value="1"/>
</dbReference>
<dbReference type="OrthoDB" id="7464126at2759"/>
<keyword evidence="4" id="KW-1185">Reference proteome</keyword>
<dbReference type="InterPro" id="IPR054471">
    <property type="entry name" value="GPIID_WHD"/>
</dbReference>
<evidence type="ECO:0000313" key="3">
    <source>
        <dbReference type="EMBL" id="SJL06979.1"/>
    </source>
</evidence>
<dbReference type="Pfam" id="PF12796">
    <property type="entry name" value="Ank_2"/>
    <property type="match status" value="1"/>
</dbReference>
<dbReference type="PANTHER" id="PTHR24121:SF23">
    <property type="entry name" value="NO MECHANORECEPTOR POTENTIAL C, ISOFORM H"/>
    <property type="match status" value="1"/>
</dbReference>
<evidence type="ECO:0000313" key="4">
    <source>
        <dbReference type="Proteomes" id="UP000219338"/>
    </source>
</evidence>
<gene>
    <name evidence="3" type="ORF">ARMOST_10321</name>
</gene>
<protein>
    <recommendedName>
        <fullName evidence="2">GPI inositol-deacylase winged helix domain-containing protein</fullName>
    </recommendedName>
</protein>
<dbReference type="InterPro" id="IPR036770">
    <property type="entry name" value="Ankyrin_rpt-contain_sf"/>
</dbReference>
<dbReference type="InterPro" id="IPR002110">
    <property type="entry name" value="Ankyrin_rpt"/>
</dbReference>
<proteinExistence type="predicted"/>
<feature type="domain" description="GPI inositol-deacylase winged helix" evidence="2">
    <location>
        <begin position="42"/>
        <end position="130"/>
    </location>
</feature>
<organism evidence="3 4">
    <name type="scientific">Armillaria ostoyae</name>
    <name type="common">Armillaria root rot fungus</name>
    <dbReference type="NCBI Taxonomy" id="47428"/>
    <lineage>
        <taxon>Eukaryota</taxon>
        <taxon>Fungi</taxon>
        <taxon>Dikarya</taxon>
        <taxon>Basidiomycota</taxon>
        <taxon>Agaricomycotina</taxon>
        <taxon>Agaricomycetes</taxon>
        <taxon>Agaricomycetidae</taxon>
        <taxon>Agaricales</taxon>
        <taxon>Marasmiineae</taxon>
        <taxon>Physalacriaceae</taxon>
        <taxon>Armillaria</taxon>
    </lineage>
</organism>
<sequence>MDSLVQTATRRKLKDALAKLPENIMGAYDEILESRINSQNNDDRVLAFHVFGWIAFAKHPLTVLELQHALSVDLDLNMTAFEPDNLYSEDLLGSVCAGLVITNSVDQGKWPRNPIVKFAHYTIQEYFMSQKDKLFPQFQKTIACTCLTSMLFNNFRHHYYVDDYDNIRLYWNNDDNNTTTTTIDNNNTSNDRNYLFLRYSLNHWVYYVSEWQDSMVDKIIAFLDSVCLGKVMKTCHAVRSTLAPTPLHLAVQYNLLHITKELLKRGDDPYQCKTPLLLTASRSGNAEMVKLLLDQDKIDPNTQDPRKEWTPLSYAVRRKSLQILEILLQSDRVDVNCKDSTGHTPLSYAVENRSIQMVEMLLQSDEIDVNCKDSIGYTPLSYAAEIESTQMVEMLLQSDEVGVNCADSTGCTPARGS</sequence>
<dbReference type="Pfam" id="PF22939">
    <property type="entry name" value="WHD_GPIID"/>
    <property type="match status" value="1"/>
</dbReference>
<dbReference type="PROSITE" id="PS50088">
    <property type="entry name" value="ANK_REPEAT"/>
    <property type="match status" value="1"/>
</dbReference>
<dbReference type="Gene3D" id="1.25.40.20">
    <property type="entry name" value="Ankyrin repeat-containing domain"/>
    <property type="match status" value="1"/>
</dbReference>
<dbReference type="AlphaFoldDB" id="A0A284RDZ1"/>
<dbReference type="EMBL" id="FUEG01000007">
    <property type="protein sequence ID" value="SJL06979.1"/>
    <property type="molecule type" value="Genomic_DNA"/>
</dbReference>
<dbReference type="STRING" id="47428.A0A284RDZ1"/>
<evidence type="ECO:0000259" key="2">
    <source>
        <dbReference type="Pfam" id="PF22939"/>
    </source>
</evidence>
<dbReference type="Proteomes" id="UP000219338">
    <property type="component" value="Unassembled WGS sequence"/>
</dbReference>
<accession>A0A284RDZ1</accession>
<dbReference type="Pfam" id="PF00023">
    <property type="entry name" value="Ank"/>
    <property type="match status" value="2"/>
</dbReference>
<dbReference type="OMA" id="QKTIACT"/>
<dbReference type="PROSITE" id="PS50297">
    <property type="entry name" value="ANK_REP_REGION"/>
    <property type="match status" value="1"/>
</dbReference>
<reference evidence="4" key="1">
    <citation type="journal article" date="2017" name="Nat. Ecol. Evol.">
        <title>Genome expansion and lineage-specific genetic innovations in the forest pathogenic fungi Armillaria.</title>
        <authorList>
            <person name="Sipos G."/>
            <person name="Prasanna A.N."/>
            <person name="Walter M.C."/>
            <person name="O'Connor E."/>
            <person name="Balint B."/>
            <person name="Krizsan K."/>
            <person name="Kiss B."/>
            <person name="Hess J."/>
            <person name="Varga T."/>
            <person name="Slot J."/>
            <person name="Riley R."/>
            <person name="Boka B."/>
            <person name="Rigling D."/>
            <person name="Barry K."/>
            <person name="Lee J."/>
            <person name="Mihaltcheva S."/>
            <person name="LaButti K."/>
            <person name="Lipzen A."/>
            <person name="Waldron R."/>
            <person name="Moloney N.M."/>
            <person name="Sperisen C."/>
            <person name="Kredics L."/>
            <person name="Vagvoelgyi C."/>
            <person name="Patrignani A."/>
            <person name="Fitzpatrick D."/>
            <person name="Nagy I."/>
            <person name="Doyle S."/>
            <person name="Anderson J.B."/>
            <person name="Grigoriev I.V."/>
            <person name="Gueldener U."/>
            <person name="Muensterkoetter M."/>
            <person name="Nagy L.G."/>
        </authorList>
    </citation>
    <scope>NUCLEOTIDE SEQUENCE [LARGE SCALE GENOMIC DNA]</scope>
    <source>
        <strain evidence="4">C18/9</strain>
    </source>
</reference>
<dbReference type="SMART" id="SM00248">
    <property type="entry name" value="ANK"/>
    <property type="match status" value="5"/>
</dbReference>
<name>A0A284RDZ1_ARMOS</name>